<reference evidence="1" key="1">
    <citation type="journal article" date="2019" name="Sci. Rep.">
        <title>Draft genome of Tanacetum cinerariifolium, the natural source of mosquito coil.</title>
        <authorList>
            <person name="Yamashiro T."/>
            <person name="Shiraishi A."/>
            <person name="Satake H."/>
            <person name="Nakayama K."/>
        </authorList>
    </citation>
    <scope>NUCLEOTIDE SEQUENCE</scope>
</reference>
<dbReference type="AlphaFoldDB" id="A0A699XP59"/>
<comment type="caution">
    <text evidence="1">The sequence shown here is derived from an EMBL/GenBank/DDBJ whole genome shotgun (WGS) entry which is preliminary data.</text>
</comment>
<evidence type="ECO:0000313" key="1">
    <source>
        <dbReference type="EMBL" id="GFD58234.1"/>
    </source>
</evidence>
<dbReference type="EMBL" id="BKCJ011850287">
    <property type="protein sequence ID" value="GFD58234.1"/>
    <property type="molecule type" value="Genomic_DNA"/>
</dbReference>
<accession>A0A699XP59</accession>
<sequence length="57" mass="5857">TVEQLDDSLDSIKMLDFAADELAAIDQAAADGGINLWAESSDIAALPAAQGAPASRR</sequence>
<proteinExistence type="predicted"/>
<gene>
    <name evidence="1" type="ORF">Tci_930203</name>
</gene>
<name>A0A699XP59_TANCI</name>
<feature type="non-terminal residue" evidence="1">
    <location>
        <position position="1"/>
    </location>
</feature>
<organism evidence="1">
    <name type="scientific">Tanacetum cinerariifolium</name>
    <name type="common">Dalmatian daisy</name>
    <name type="synonym">Chrysanthemum cinerariifolium</name>
    <dbReference type="NCBI Taxonomy" id="118510"/>
    <lineage>
        <taxon>Eukaryota</taxon>
        <taxon>Viridiplantae</taxon>
        <taxon>Streptophyta</taxon>
        <taxon>Embryophyta</taxon>
        <taxon>Tracheophyta</taxon>
        <taxon>Spermatophyta</taxon>
        <taxon>Magnoliopsida</taxon>
        <taxon>eudicotyledons</taxon>
        <taxon>Gunneridae</taxon>
        <taxon>Pentapetalae</taxon>
        <taxon>asterids</taxon>
        <taxon>campanulids</taxon>
        <taxon>Asterales</taxon>
        <taxon>Asteraceae</taxon>
        <taxon>Asteroideae</taxon>
        <taxon>Anthemideae</taxon>
        <taxon>Anthemidinae</taxon>
        <taxon>Tanacetum</taxon>
    </lineage>
</organism>
<protein>
    <submittedName>
        <fullName evidence="1">Uncharacterized protein</fullName>
    </submittedName>
</protein>